<protein>
    <submittedName>
        <fullName evidence="2">Uncharacterized protein</fullName>
    </submittedName>
</protein>
<dbReference type="AlphaFoldDB" id="A0AAW1S9J0"/>
<comment type="caution">
    <text evidence="2">The sequence shown here is derived from an EMBL/GenBank/DDBJ whole genome shotgun (WGS) entry which is preliminary data.</text>
</comment>
<keyword evidence="3" id="KW-1185">Reference proteome</keyword>
<organism evidence="2 3">
    <name type="scientific">Elliptochloris bilobata</name>
    <dbReference type="NCBI Taxonomy" id="381761"/>
    <lineage>
        <taxon>Eukaryota</taxon>
        <taxon>Viridiplantae</taxon>
        <taxon>Chlorophyta</taxon>
        <taxon>core chlorophytes</taxon>
        <taxon>Trebouxiophyceae</taxon>
        <taxon>Trebouxiophyceae incertae sedis</taxon>
        <taxon>Elliptochloris clade</taxon>
        <taxon>Elliptochloris</taxon>
    </lineage>
</organism>
<name>A0AAW1S9J0_9CHLO</name>
<reference evidence="2 3" key="1">
    <citation type="journal article" date="2024" name="Nat. Commun.">
        <title>Phylogenomics reveals the evolutionary origins of lichenization in chlorophyte algae.</title>
        <authorList>
            <person name="Puginier C."/>
            <person name="Libourel C."/>
            <person name="Otte J."/>
            <person name="Skaloud P."/>
            <person name="Haon M."/>
            <person name="Grisel S."/>
            <person name="Petersen M."/>
            <person name="Berrin J.G."/>
            <person name="Delaux P.M."/>
            <person name="Dal Grande F."/>
            <person name="Keller J."/>
        </authorList>
    </citation>
    <scope>NUCLEOTIDE SEQUENCE [LARGE SCALE GENOMIC DNA]</scope>
    <source>
        <strain evidence="2 3">SAG 245.80</strain>
    </source>
</reference>
<evidence type="ECO:0000313" key="2">
    <source>
        <dbReference type="EMBL" id="KAK9842569.1"/>
    </source>
</evidence>
<sequence>MSGAPSVGSGPPGRSTSAVTALGKAGGGLAVVKGSARAGAAAAVTAEEEARLMEKGLANLTAWVRDYGGAAAAAGGTPGHAPVQGPLTATAAVGAGHSLDECRRRLDSMLQSSPQRGSRRASALGGNPAPRGATVGALGSGKCSSRQGVA</sequence>
<evidence type="ECO:0000313" key="3">
    <source>
        <dbReference type="Proteomes" id="UP001445335"/>
    </source>
</evidence>
<dbReference type="Proteomes" id="UP001445335">
    <property type="component" value="Unassembled WGS sequence"/>
</dbReference>
<proteinExistence type="predicted"/>
<gene>
    <name evidence="2" type="ORF">WJX81_006575</name>
</gene>
<dbReference type="EMBL" id="JALJOU010000007">
    <property type="protein sequence ID" value="KAK9842569.1"/>
    <property type="molecule type" value="Genomic_DNA"/>
</dbReference>
<evidence type="ECO:0000256" key="1">
    <source>
        <dbReference type="SAM" id="MobiDB-lite"/>
    </source>
</evidence>
<accession>A0AAW1S9J0</accession>
<feature type="region of interest" description="Disordered" evidence="1">
    <location>
        <begin position="108"/>
        <end position="150"/>
    </location>
</feature>